<accession>A0A2X4WZD7</accession>
<dbReference type="Proteomes" id="UP000249134">
    <property type="component" value="Chromosome 1"/>
</dbReference>
<sequence length="79" mass="8982">MVEDLEGSWKKREYHVPQLVYTSMLFGAISSRLVVDILAGKKLTENATIDLQGLFLNNGEKLKLSITKYKKIISLIKEL</sequence>
<reference evidence="1 2" key="1">
    <citation type="submission" date="2018-06" db="EMBL/GenBank/DDBJ databases">
        <authorList>
            <consortium name="Pathogen Informatics"/>
            <person name="Doyle S."/>
        </authorList>
    </citation>
    <scope>NUCLEOTIDE SEQUENCE [LARGE SCALE GENOMIC DNA]</scope>
    <source>
        <strain evidence="1 2">NCTC4824</strain>
    </source>
</reference>
<protein>
    <submittedName>
        <fullName evidence="1">Uncharacterized protein</fullName>
    </submittedName>
</protein>
<name>A0A2X4WZD7_LEDLE</name>
<dbReference type="AlphaFoldDB" id="A0A2X4WZD7"/>
<evidence type="ECO:0000313" key="1">
    <source>
        <dbReference type="EMBL" id="SQI63060.1"/>
    </source>
</evidence>
<dbReference type="KEGG" id="blen:NCTC4824_03891"/>
<keyword evidence="2" id="KW-1185">Reference proteome</keyword>
<gene>
    <name evidence="1" type="ORF">NCTC4824_03891</name>
</gene>
<organism evidence="1 2">
    <name type="scientific">Lederbergia lenta</name>
    <name type="common">Bacillus lentus</name>
    <dbReference type="NCBI Taxonomy" id="1467"/>
    <lineage>
        <taxon>Bacteria</taxon>
        <taxon>Bacillati</taxon>
        <taxon>Bacillota</taxon>
        <taxon>Bacilli</taxon>
        <taxon>Bacillales</taxon>
        <taxon>Bacillaceae</taxon>
        <taxon>Lederbergia</taxon>
    </lineage>
</organism>
<dbReference type="EMBL" id="LS483476">
    <property type="protein sequence ID" value="SQI63060.1"/>
    <property type="molecule type" value="Genomic_DNA"/>
</dbReference>
<proteinExistence type="predicted"/>
<evidence type="ECO:0000313" key="2">
    <source>
        <dbReference type="Proteomes" id="UP000249134"/>
    </source>
</evidence>